<dbReference type="Pfam" id="PF02575">
    <property type="entry name" value="YbaB_DNA_bd"/>
    <property type="match status" value="1"/>
</dbReference>
<reference evidence="2" key="1">
    <citation type="submission" date="2016-06" db="EMBL/GenBank/DDBJ databases">
        <title>Complete genome sequence of Actinoalloteichus fjordicus DSM 46855 (=ADI127-17), type strain of the new species Actinoalloteichus fjordicus.</title>
        <authorList>
            <person name="Ruckert C."/>
            <person name="Nouioui I."/>
            <person name="Willmese J."/>
            <person name="van Wezel G."/>
            <person name="Klenk H.-P."/>
            <person name="Kalinowski J."/>
            <person name="Zotchev S.B."/>
        </authorList>
    </citation>
    <scope>NUCLEOTIDE SEQUENCE [LARGE SCALE GENOMIC DNA]</scope>
    <source>
        <strain evidence="2">ADI127-7</strain>
    </source>
</reference>
<name>A0AAC9LE82_9PSEU</name>
<evidence type="ECO:0000313" key="1">
    <source>
        <dbReference type="EMBL" id="APU16036.1"/>
    </source>
</evidence>
<dbReference type="SUPFAM" id="SSF82607">
    <property type="entry name" value="YbaB-like"/>
    <property type="match status" value="1"/>
</dbReference>
<dbReference type="KEGG" id="acad:UA74_20055"/>
<gene>
    <name evidence="1" type="ORF">UA74_20055</name>
</gene>
<dbReference type="AlphaFoldDB" id="A0AAC9LE82"/>
<evidence type="ECO:0008006" key="3">
    <source>
        <dbReference type="Google" id="ProtNLM"/>
    </source>
</evidence>
<keyword evidence="2" id="KW-1185">Reference proteome</keyword>
<dbReference type="InterPro" id="IPR036894">
    <property type="entry name" value="YbaB-like_sf"/>
</dbReference>
<dbReference type="Proteomes" id="UP000185511">
    <property type="component" value="Chromosome"/>
</dbReference>
<evidence type="ECO:0000313" key="2">
    <source>
        <dbReference type="Proteomes" id="UP000185511"/>
    </source>
</evidence>
<dbReference type="RefSeq" id="WP_075765180.1">
    <property type="nucleotide sequence ID" value="NZ_CP016076.1"/>
</dbReference>
<sequence length="91" mass="9591">MAASAEIRALVAEIEAATAAAQARAVERQNATYSEPIGSELGTVTVGGQGELRAVDLDTRSLRYTNESALADAVKTAVQRAERRARESTEA</sequence>
<accession>A0AAC9LE82</accession>
<organism evidence="1 2">
    <name type="scientific">Actinoalloteichus fjordicus</name>
    <dbReference type="NCBI Taxonomy" id="1612552"/>
    <lineage>
        <taxon>Bacteria</taxon>
        <taxon>Bacillati</taxon>
        <taxon>Actinomycetota</taxon>
        <taxon>Actinomycetes</taxon>
        <taxon>Pseudonocardiales</taxon>
        <taxon>Pseudonocardiaceae</taxon>
        <taxon>Actinoalloteichus</taxon>
    </lineage>
</organism>
<protein>
    <recommendedName>
        <fullName evidence="3">YbaB/EbfC DNA-binding family protein</fullName>
    </recommendedName>
</protein>
<proteinExistence type="predicted"/>
<dbReference type="GO" id="GO:0003677">
    <property type="term" value="F:DNA binding"/>
    <property type="evidence" value="ECO:0007669"/>
    <property type="project" value="InterPro"/>
</dbReference>
<dbReference type="Gene3D" id="3.30.1310.10">
    <property type="entry name" value="Nucleoid-associated protein YbaB-like domain"/>
    <property type="match status" value="1"/>
</dbReference>
<dbReference type="EMBL" id="CP016076">
    <property type="protein sequence ID" value="APU16036.1"/>
    <property type="molecule type" value="Genomic_DNA"/>
</dbReference>
<dbReference type="InterPro" id="IPR004401">
    <property type="entry name" value="YbaB/EbfC"/>
</dbReference>